<dbReference type="AlphaFoldDB" id="A0A919IL61"/>
<proteinExistence type="predicted"/>
<gene>
    <name evidence="1" type="ORF">Acy02nite_33240</name>
</gene>
<sequence>METSSPHDGDGGRETAPAVLTVDGERFALRARDSGTDYTWLTGPNPGYGFSASPTADLSVEQHTAMVRDFLSAIDPATGYLADD</sequence>
<evidence type="ECO:0000313" key="1">
    <source>
        <dbReference type="EMBL" id="GID65443.1"/>
    </source>
</evidence>
<keyword evidence="2" id="KW-1185">Reference proteome</keyword>
<name>A0A919IL61_9ACTN</name>
<comment type="caution">
    <text evidence="1">The sequence shown here is derived from an EMBL/GenBank/DDBJ whole genome shotgun (WGS) entry which is preliminary data.</text>
</comment>
<dbReference type="Proteomes" id="UP000619479">
    <property type="component" value="Unassembled WGS sequence"/>
</dbReference>
<dbReference type="RefSeq" id="WP_203741497.1">
    <property type="nucleotide sequence ID" value="NZ_BAAAUC010000003.1"/>
</dbReference>
<accession>A0A919IL61</accession>
<organism evidence="1 2">
    <name type="scientific">Actinoplanes cyaneus</name>
    <dbReference type="NCBI Taxonomy" id="52696"/>
    <lineage>
        <taxon>Bacteria</taxon>
        <taxon>Bacillati</taxon>
        <taxon>Actinomycetota</taxon>
        <taxon>Actinomycetes</taxon>
        <taxon>Micromonosporales</taxon>
        <taxon>Micromonosporaceae</taxon>
        <taxon>Actinoplanes</taxon>
    </lineage>
</organism>
<evidence type="ECO:0000313" key="2">
    <source>
        <dbReference type="Proteomes" id="UP000619479"/>
    </source>
</evidence>
<protein>
    <submittedName>
        <fullName evidence="1">Uncharacterized protein</fullName>
    </submittedName>
</protein>
<reference evidence="1" key="1">
    <citation type="submission" date="2021-01" db="EMBL/GenBank/DDBJ databases">
        <title>Whole genome shotgun sequence of Actinoplanes cyaneus NBRC 14990.</title>
        <authorList>
            <person name="Komaki H."/>
            <person name="Tamura T."/>
        </authorList>
    </citation>
    <scope>NUCLEOTIDE SEQUENCE</scope>
    <source>
        <strain evidence="1">NBRC 14990</strain>
    </source>
</reference>
<dbReference type="EMBL" id="BOMH01000025">
    <property type="protein sequence ID" value="GID65443.1"/>
    <property type="molecule type" value="Genomic_DNA"/>
</dbReference>